<keyword evidence="10" id="KW-1185">Reference proteome</keyword>
<dbReference type="Gene3D" id="3.40.50.2000">
    <property type="entry name" value="Glycogen Phosphorylase B"/>
    <property type="match status" value="2"/>
</dbReference>
<reference evidence="9" key="1">
    <citation type="submission" date="2022-10" db="EMBL/GenBank/DDBJ databases">
        <authorList>
            <person name="Hyden B.L."/>
            <person name="Feng K."/>
            <person name="Yates T."/>
            <person name="Jawdy S."/>
            <person name="Smart L.B."/>
            <person name="Muchero W."/>
        </authorList>
    </citation>
    <scope>NUCLEOTIDE SEQUENCE</scope>
    <source>
        <tissue evidence="9">Shoot tip</tissue>
    </source>
</reference>
<dbReference type="PANTHER" id="PTHR48047:SF84">
    <property type="entry name" value="GLYCOSYLTRANSFERASE"/>
    <property type="match status" value="1"/>
</dbReference>
<dbReference type="Pfam" id="PF00201">
    <property type="entry name" value="UDPGT"/>
    <property type="match status" value="1"/>
</dbReference>
<keyword evidence="3 6" id="KW-0328">Glycosyltransferase</keyword>
<evidence type="ECO:0000256" key="3">
    <source>
        <dbReference type="ARBA" id="ARBA00022676"/>
    </source>
</evidence>
<dbReference type="Proteomes" id="UP001141253">
    <property type="component" value="Chromosome 1"/>
</dbReference>
<dbReference type="CDD" id="cd03784">
    <property type="entry name" value="GT1_Gtf-like"/>
    <property type="match status" value="1"/>
</dbReference>
<evidence type="ECO:0000256" key="5">
    <source>
        <dbReference type="ARBA" id="ARBA00047606"/>
    </source>
</evidence>
<dbReference type="SUPFAM" id="SSF53756">
    <property type="entry name" value="UDP-Glycosyltransferase/glycogen phosphorylase"/>
    <property type="match status" value="1"/>
</dbReference>
<organism evidence="9 10">
    <name type="scientific">Salix suchowensis</name>
    <dbReference type="NCBI Taxonomy" id="1278906"/>
    <lineage>
        <taxon>Eukaryota</taxon>
        <taxon>Viridiplantae</taxon>
        <taxon>Streptophyta</taxon>
        <taxon>Embryophyta</taxon>
        <taxon>Tracheophyta</taxon>
        <taxon>Spermatophyta</taxon>
        <taxon>Magnoliopsida</taxon>
        <taxon>eudicotyledons</taxon>
        <taxon>Gunneridae</taxon>
        <taxon>Pentapetalae</taxon>
        <taxon>rosids</taxon>
        <taxon>fabids</taxon>
        <taxon>Malpighiales</taxon>
        <taxon>Salicaceae</taxon>
        <taxon>Saliceae</taxon>
        <taxon>Salix</taxon>
    </lineage>
</organism>
<evidence type="ECO:0000313" key="10">
    <source>
        <dbReference type="Proteomes" id="UP001141253"/>
    </source>
</evidence>
<gene>
    <name evidence="9" type="ORF">OIU77_022295</name>
</gene>
<dbReference type="PROSITE" id="PS00375">
    <property type="entry name" value="UDPGT"/>
    <property type="match status" value="1"/>
</dbReference>
<comment type="pathway">
    <text evidence="1">Pigment biosynthesis; anthocyanin biosynthesis.</text>
</comment>
<dbReference type="InterPro" id="IPR058980">
    <property type="entry name" value="Glyco_transf_N"/>
</dbReference>
<reference evidence="9" key="2">
    <citation type="journal article" date="2023" name="Int. J. Mol. Sci.">
        <title>De Novo Assembly and Annotation of 11 Diverse Shrub Willow (Salix) Genomes Reveals Novel Gene Organization in Sex-Linked Regions.</title>
        <authorList>
            <person name="Hyden B."/>
            <person name="Feng K."/>
            <person name="Yates T.B."/>
            <person name="Jawdy S."/>
            <person name="Cereghino C."/>
            <person name="Smart L.B."/>
            <person name="Muchero W."/>
        </authorList>
    </citation>
    <scope>NUCLEOTIDE SEQUENCE</scope>
    <source>
        <tissue evidence="9">Shoot tip</tissue>
    </source>
</reference>
<dbReference type="PANTHER" id="PTHR48047">
    <property type="entry name" value="GLYCOSYLTRANSFERASE"/>
    <property type="match status" value="1"/>
</dbReference>
<evidence type="ECO:0000256" key="4">
    <source>
        <dbReference type="ARBA" id="ARBA00022679"/>
    </source>
</evidence>
<comment type="catalytic activity">
    <reaction evidence="5">
        <text>an anthocyanidin + UDP-alpha-D-glucose + H(+) = an anthocyanidin 3-O-beta-D-glucoside + UDP</text>
        <dbReference type="Rhea" id="RHEA:20093"/>
        <dbReference type="ChEBI" id="CHEBI:15378"/>
        <dbReference type="ChEBI" id="CHEBI:16307"/>
        <dbReference type="ChEBI" id="CHEBI:58223"/>
        <dbReference type="ChEBI" id="CHEBI:58885"/>
        <dbReference type="ChEBI" id="CHEBI:143576"/>
        <dbReference type="EC" id="2.4.1.115"/>
    </reaction>
</comment>
<dbReference type="Pfam" id="PF26168">
    <property type="entry name" value="Glyco_transf_N"/>
    <property type="match status" value="1"/>
</dbReference>
<comment type="caution">
    <text evidence="9">The sequence shown here is derived from an EMBL/GenBank/DDBJ whole genome shotgun (WGS) entry which is preliminary data.</text>
</comment>
<dbReference type="EMBL" id="JAPFFI010000005">
    <property type="protein sequence ID" value="KAJ6392780.1"/>
    <property type="molecule type" value="Genomic_DNA"/>
</dbReference>
<evidence type="ECO:0000256" key="7">
    <source>
        <dbReference type="RuleBase" id="RU362057"/>
    </source>
</evidence>
<accession>A0ABQ9BZQ9</accession>
<evidence type="ECO:0000256" key="1">
    <source>
        <dbReference type="ARBA" id="ARBA00004935"/>
    </source>
</evidence>
<evidence type="ECO:0000313" key="9">
    <source>
        <dbReference type="EMBL" id="KAJ6392780.1"/>
    </source>
</evidence>
<dbReference type="EC" id="2.4.1.-" evidence="7"/>
<evidence type="ECO:0000259" key="8">
    <source>
        <dbReference type="Pfam" id="PF26168"/>
    </source>
</evidence>
<feature type="domain" description="Glycosyltransferase N-terminal" evidence="8">
    <location>
        <begin position="8"/>
        <end position="139"/>
    </location>
</feature>
<protein>
    <recommendedName>
        <fullName evidence="7">Glycosyltransferase</fullName>
        <ecNumber evidence="7">2.4.1.-</ecNumber>
    </recommendedName>
</protein>
<sequence>MLQRKENIVLFPFMAQGHIMPFLALALQLEQMNKYTIIFVNTALNISKLRSSIPLNCSIHLLEIPFDSLGYGLPPGTENTDSIPNHLIANLLRASLSLKPSFRKLISDLVKEQSGHPPLCIITDIFFGWCSEIAHEFGAFHAIFSGSGGFGIACYYYLWLNLPHQMKNSDELAVPDFPEASKIHAEQLAENLRVVDGSDLYSVFLPNVLPEWMNSDGILLNTVEELDKIGLEYFRLKIGKPVWSIGPVLLSKRSQDQAATTAELCKNWLDTKPVNSVLYISFGSQNSISAPHMMELAVALEASGKDFIWVVRPPLGFDINMESKATEWLPEGFEERMKDSKRGLLVHDWAPQAEILSHKSISAFLSHGGWNSMIESLSHGVPVIGWPMEGEQFYNVMLLEEQIGVCVEVARGKSREVRHEDIVKKITVVMDETEKGKEMRKKALEVRDMIMDAVKDSNGSSVKAMDAFLKAALLRQEEATRTGDGV</sequence>
<dbReference type="InterPro" id="IPR002213">
    <property type="entry name" value="UDP_glucos_trans"/>
</dbReference>
<proteinExistence type="inferred from homology"/>
<evidence type="ECO:0000256" key="6">
    <source>
        <dbReference type="RuleBase" id="RU003718"/>
    </source>
</evidence>
<comment type="similarity">
    <text evidence="2 6">Belongs to the UDP-glycosyltransferase family.</text>
</comment>
<dbReference type="InterPro" id="IPR035595">
    <property type="entry name" value="UDP_glycos_trans_CS"/>
</dbReference>
<evidence type="ECO:0000256" key="2">
    <source>
        <dbReference type="ARBA" id="ARBA00009995"/>
    </source>
</evidence>
<keyword evidence="4 6" id="KW-0808">Transferase</keyword>
<name>A0ABQ9BZQ9_9ROSI</name>